<dbReference type="InterPro" id="IPR031430">
    <property type="entry name" value="Osw5"/>
</dbReference>
<dbReference type="HOGENOM" id="CLU_1409137_0_0_1"/>
<feature type="region of interest" description="Disordered" evidence="6">
    <location>
        <begin position="149"/>
        <end position="193"/>
    </location>
</feature>
<evidence type="ECO:0000256" key="5">
    <source>
        <dbReference type="RuleBase" id="RU363006"/>
    </source>
</evidence>
<accession>G0WFB7</accession>
<dbReference type="KEGG" id="ndi:NDAI_0H03050"/>
<evidence type="ECO:0000256" key="4">
    <source>
        <dbReference type="ARBA" id="ARBA00023136"/>
    </source>
</evidence>
<dbReference type="Proteomes" id="UP000000689">
    <property type="component" value="Chromosome 8"/>
</dbReference>
<keyword evidence="3 5" id="KW-1133">Transmembrane helix</keyword>
<dbReference type="GeneID" id="11496009"/>
<sequence length="193" mass="22196">MVSLASVYFFIYLVIFLIIATASSIFIIPLLGTSFIFAVGVVTFGFISNVTFKLAQNLYFSADERLKSTLKKMSKHTSSHNSKTKDKDKYGPKTPSQGINHCEHNIFNKNLDSSTAGCNLTFVRRDRNWLNNHSDRNDNDETIEEQEQEDLYDTHRDEGPTTSLIARYLEPEPTSTRNKKQQRVTPNRRDFEF</sequence>
<evidence type="ECO:0000256" key="3">
    <source>
        <dbReference type="ARBA" id="ARBA00022989"/>
    </source>
</evidence>
<keyword evidence="2 5" id="KW-0812">Transmembrane</keyword>
<feature type="region of interest" description="Disordered" evidence="6">
    <location>
        <begin position="71"/>
        <end position="95"/>
    </location>
</feature>
<comment type="subcellular location">
    <subcellularLocation>
        <location evidence="1">Membrane</location>
        <topology evidence="1">Multi-pass membrane protein</topology>
    </subcellularLocation>
</comment>
<keyword evidence="5" id="KW-0749">Sporulation</keyword>
<dbReference type="GO" id="GO:0016020">
    <property type="term" value="C:membrane"/>
    <property type="evidence" value="ECO:0007669"/>
    <property type="project" value="UniProtKB-SubCell"/>
</dbReference>
<keyword evidence="4 5" id="KW-0472">Membrane</keyword>
<reference evidence="7 8" key="1">
    <citation type="journal article" date="2011" name="Proc. Natl. Acad. Sci. U.S.A.">
        <title>Evolutionary erosion of yeast sex chromosomes by mating-type switching accidents.</title>
        <authorList>
            <person name="Gordon J.L."/>
            <person name="Armisen D."/>
            <person name="Proux-Wera E."/>
            <person name="Oheigeartaigh S.S."/>
            <person name="Byrne K.P."/>
            <person name="Wolfe K.H."/>
        </authorList>
    </citation>
    <scope>NUCLEOTIDE SEQUENCE [LARGE SCALE GENOMIC DNA]</scope>
    <source>
        <strain evidence="8">ATCC 10597 / BCRC 20456 / CBS 421 / NBRC 0211 / NRRL Y-12639</strain>
    </source>
</reference>
<comment type="similarity">
    <text evidence="5">Belongs to the OSW5 family.</text>
</comment>
<keyword evidence="8" id="KW-1185">Reference proteome</keyword>
<protein>
    <recommendedName>
        <fullName evidence="5">Outer spore wall protein 5</fullName>
    </recommendedName>
</protein>
<dbReference type="AlphaFoldDB" id="G0WFB7"/>
<dbReference type="EMBL" id="HE580274">
    <property type="protein sequence ID" value="CCD26478.1"/>
    <property type="molecule type" value="Genomic_DNA"/>
</dbReference>
<proteinExistence type="inferred from homology"/>
<dbReference type="Pfam" id="PF17062">
    <property type="entry name" value="Osw5"/>
    <property type="match status" value="1"/>
</dbReference>
<dbReference type="RefSeq" id="XP_003671721.1">
    <property type="nucleotide sequence ID" value="XM_003671673.1"/>
</dbReference>
<dbReference type="OrthoDB" id="4070176at2759"/>
<name>G0WFB7_NAUDC</name>
<evidence type="ECO:0000256" key="1">
    <source>
        <dbReference type="ARBA" id="ARBA00004141"/>
    </source>
</evidence>
<dbReference type="GO" id="GO:0030435">
    <property type="term" value="P:sporulation resulting in formation of a cellular spore"/>
    <property type="evidence" value="ECO:0007669"/>
    <property type="project" value="UniProtKB-UniRule"/>
</dbReference>
<gene>
    <name evidence="7" type="primary">NDAI0H03050</name>
    <name evidence="7" type="ordered locus">NDAI_0H03050</name>
</gene>
<dbReference type="eggNOG" id="ENOG502SA41">
    <property type="taxonomic scope" value="Eukaryota"/>
</dbReference>
<evidence type="ECO:0000313" key="8">
    <source>
        <dbReference type="Proteomes" id="UP000000689"/>
    </source>
</evidence>
<feature type="transmembrane region" description="Helical" evidence="5">
    <location>
        <begin position="7"/>
        <end position="28"/>
    </location>
</feature>
<evidence type="ECO:0000256" key="6">
    <source>
        <dbReference type="SAM" id="MobiDB-lite"/>
    </source>
</evidence>
<evidence type="ECO:0000313" key="7">
    <source>
        <dbReference type="EMBL" id="CCD26478.1"/>
    </source>
</evidence>
<evidence type="ECO:0000256" key="2">
    <source>
        <dbReference type="ARBA" id="ARBA00022692"/>
    </source>
</evidence>
<dbReference type="STRING" id="1071378.G0WFB7"/>
<organism evidence="7 8">
    <name type="scientific">Naumovozyma dairenensis (strain ATCC 10597 / BCRC 20456 / CBS 421 / NBRC 0211 / NRRL Y-12639)</name>
    <name type="common">Saccharomyces dairenensis</name>
    <dbReference type="NCBI Taxonomy" id="1071378"/>
    <lineage>
        <taxon>Eukaryota</taxon>
        <taxon>Fungi</taxon>
        <taxon>Dikarya</taxon>
        <taxon>Ascomycota</taxon>
        <taxon>Saccharomycotina</taxon>
        <taxon>Saccharomycetes</taxon>
        <taxon>Saccharomycetales</taxon>
        <taxon>Saccharomycetaceae</taxon>
        <taxon>Naumovozyma</taxon>
    </lineage>
</organism>
<comment type="function">
    <text evidence="5">Involved in spore wall assembly.</text>
</comment>
<feature type="transmembrane region" description="Helical" evidence="5">
    <location>
        <begin position="34"/>
        <end position="55"/>
    </location>
</feature>